<proteinExistence type="predicted"/>
<sequence>MDQQEIYHFCQSSAQMGYIDSLFLVLVSPEVYLKMNGIHYYNSVDCKVSCFFRQPGFLCYQRLIDTLFSCSKFSSGRCKWTDTAAESAAHSRANEWVE</sequence>
<reference evidence="1" key="2">
    <citation type="submission" date="2011-02" db="EMBL/GenBank/DDBJ databases">
        <authorList>
            <person name="MacLean D."/>
        </authorList>
    </citation>
    <scope>NUCLEOTIDE SEQUENCE</scope>
</reference>
<reference evidence="1" key="1">
    <citation type="journal article" date="2011" name="PLoS Biol.">
        <title>Gene gain and loss during evolution of obligate parasitism in the white rust pathogen of Arabidopsis thaliana.</title>
        <authorList>
            <person name="Kemen E."/>
            <person name="Gardiner A."/>
            <person name="Schultz-Larsen T."/>
            <person name="Kemen A.C."/>
            <person name="Balmuth A.L."/>
            <person name="Robert-Seilaniantz A."/>
            <person name="Bailey K."/>
            <person name="Holub E."/>
            <person name="Studholme D.J."/>
            <person name="Maclean D."/>
            <person name="Jones J.D."/>
        </authorList>
    </citation>
    <scope>NUCLEOTIDE SEQUENCE</scope>
</reference>
<gene>
    <name evidence="1" type="primary">AlNc14C80G5275</name>
    <name evidence="1" type="ORF">ALNC14_060080</name>
</gene>
<dbReference type="HOGENOM" id="CLU_2337896_0_0_1"/>
<evidence type="ECO:0000313" key="1">
    <source>
        <dbReference type="EMBL" id="CCA19865.1"/>
    </source>
</evidence>
<organism evidence="1">
    <name type="scientific">Albugo laibachii Nc14</name>
    <dbReference type="NCBI Taxonomy" id="890382"/>
    <lineage>
        <taxon>Eukaryota</taxon>
        <taxon>Sar</taxon>
        <taxon>Stramenopiles</taxon>
        <taxon>Oomycota</taxon>
        <taxon>Peronosporomycetes</taxon>
        <taxon>Albuginales</taxon>
        <taxon>Albuginaceae</taxon>
        <taxon>Albugo</taxon>
    </lineage>
</organism>
<accession>F0WF83</accession>
<name>F0WF83_9STRA</name>
<dbReference type="EMBL" id="FR824125">
    <property type="protein sequence ID" value="CCA19865.1"/>
    <property type="molecule type" value="Genomic_DNA"/>
</dbReference>
<dbReference type="AlphaFoldDB" id="F0WF83"/>
<protein>
    <submittedName>
        <fullName evidence="1">AlNc14C80G5275 protein</fullName>
    </submittedName>
</protein>